<accession>K1S1J7</accession>
<dbReference type="Gene3D" id="3.30.70.20">
    <property type="match status" value="2"/>
</dbReference>
<dbReference type="InterPro" id="IPR017900">
    <property type="entry name" value="4Fe4S_Fe_S_CS"/>
</dbReference>
<evidence type="ECO:0000256" key="4">
    <source>
        <dbReference type="ARBA" id="ARBA00022982"/>
    </source>
</evidence>
<dbReference type="Pfam" id="PF25160">
    <property type="entry name" value="LdpA_Fe-S-bd"/>
    <property type="match status" value="1"/>
</dbReference>
<comment type="caution">
    <text evidence="8">The sequence shown here is derived from an EMBL/GenBank/DDBJ whole genome shotgun (WGS) entry which is preliminary data.</text>
</comment>
<evidence type="ECO:0000256" key="6">
    <source>
        <dbReference type="ARBA" id="ARBA00023014"/>
    </source>
</evidence>
<keyword evidence="5" id="KW-0408">Iron</keyword>
<proteinExistence type="predicted"/>
<evidence type="ECO:0000256" key="5">
    <source>
        <dbReference type="ARBA" id="ARBA00023004"/>
    </source>
</evidence>
<evidence type="ECO:0000256" key="2">
    <source>
        <dbReference type="ARBA" id="ARBA00022485"/>
    </source>
</evidence>
<evidence type="ECO:0000256" key="1">
    <source>
        <dbReference type="ARBA" id="ARBA00022448"/>
    </source>
</evidence>
<dbReference type="GO" id="GO:0051539">
    <property type="term" value="F:4 iron, 4 sulfur cluster binding"/>
    <property type="evidence" value="ECO:0007669"/>
    <property type="project" value="UniProtKB-KW"/>
</dbReference>
<sequence>MLSNDATIQNIKHEILYEVAKLAYAGRFEEEKDELAYKMFPGPKARFRCCVYKEREIARQRIRLAEGKCPTESDHPSANNIIQVIEAACADCPLSHYIVTDNCRKCMMKACQQACKFGAVSMTRDRAYIDPDKCKECGMCAKACPYNAIADLIRPCKKICPANAITMDENGICEIDENKCIQCGQCIHACPFGAIGSKTDIVDVIKAIVDGKKVVAMVAPAVEG</sequence>
<keyword evidence="6" id="KW-0411">Iron-sulfur</keyword>
<dbReference type="AlphaFoldDB" id="K1S1J7"/>
<dbReference type="InterPro" id="IPR017896">
    <property type="entry name" value="4Fe4S_Fe-S-bd"/>
</dbReference>
<name>K1S1J7_9ZZZZ</name>
<keyword evidence="2" id="KW-0004">4Fe-4S</keyword>
<evidence type="ECO:0000256" key="3">
    <source>
        <dbReference type="ARBA" id="ARBA00022723"/>
    </source>
</evidence>
<dbReference type="SUPFAM" id="SSF54862">
    <property type="entry name" value="4Fe-4S ferredoxins"/>
    <property type="match status" value="1"/>
</dbReference>
<feature type="domain" description="4Fe-4S ferredoxin-type" evidence="7">
    <location>
        <begin position="171"/>
        <end position="200"/>
    </location>
</feature>
<feature type="non-terminal residue" evidence="8">
    <location>
        <position position="224"/>
    </location>
</feature>
<gene>
    <name evidence="8" type="ORF">LEA_18483</name>
</gene>
<dbReference type="Pfam" id="PF00037">
    <property type="entry name" value="Fer4"/>
    <property type="match status" value="1"/>
</dbReference>
<keyword evidence="4" id="KW-0249">Electron transport</keyword>
<feature type="domain" description="4Fe-4S ferredoxin-type" evidence="7">
    <location>
        <begin position="125"/>
        <end position="155"/>
    </location>
</feature>
<dbReference type="InterPro" id="IPR050294">
    <property type="entry name" value="RnfB_subfamily"/>
</dbReference>
<dbReference type="GO" id="GO:0046872">
    <property type="term" value="F:metal ion binding"/>
    <property type="evidence" value="ECO:0007669"/>
    <property type="project" value="UniProtKB-KW"/>
</dbReference>
<keyword evidence="1" id="KW-0813">Transport</keyword>
<evidence type="ECO:0000313" key="8">
    <source>
        <dbReference type="EMBL" id="EKC49259.1"/>
    </source>
</evidence>
<dbReference type="InterPro" id="IPR057431">
    <property type="entry name" value="LdpA_Fe-S-bd"/>
</dbReference>
<dbReference type="PROSITE" id="PS51379">
    <property type="entry name" value="4FE4S_FER_2"/>
    <property type="match status" value="2"/>
</dbReference>
<evidence type="ECO:0000259" key="7">
    <source>
        <dbReference type="PROSITE" id="PS51379"/>
    </source>
</evidence>
<dbReference type="EMBL" id="AJWY01012683">
    <property type="protein sequence ID" value="EKC49259.1"/>
    <property type="molecule type" value="Genomic_DNA"/>
</dbReference>
<reference evidence="8" key="1">
    <citation type="journal article" date="2013" name="Environ. Microbiol.">
        <title>Microbiota from the distal guts of lean and obese adolescents exhibit partial functional redundancy besides clear differences in community structure.</title>
        <authorList>
            <person name="Ferrer M."/>
            <person name="Ruiz A."/>
            <person name="Lanza F."/>
            <person name="Haange S.B."/>
            <person name="Oberbach A."/>
            <person name="Till H."/>
            <person name="Bargiela R."/>
            <person name="Campoy C."/>
            <person name="Segura M.T."/>
            <person name="Richter M."/>
            <person name="von Bergen M."/>
            <person name="Seifert J."/>
            <person name="Suarez A."/>
        </authorList>
    </citation>
    <scope>NUCLEOTIDE SEQUENCE</scope>
</reference>
<organism evidence="8">
    <name type="scientific">human gut metagenome</name>
    <dbReference type="NCBI Taxonomy" id="408170"/>
    <lineage>
        <taxon>unclassified sequences</taxon>
        <taxon>metagenomes</taxon>
        <taxon>organismal metagenomes</taxon>
    </lineage>
</organism>
<dbReference type="PANTHER" id="PTHR42859">
    <property type="entry name" value="OXIDOREDUCTASE"/>
    <property type="match status" value="1"/>
</dbReference>
<protein>
    <submittedName>
        <fullName evidence="8">Ferredoxin hydrogenase</fullName>
    </submittedName>
</protein>
<dbReference type="PROSITE" id="PS00198">
    <property type="entry name" value="4FE4S_FER_1"/>
    <property type="match status" value="1"/>
</dbReference>
<keyword evidence="3" id="KW-0479">Metal-binding</keyword>
<dbReference type="PANTHER" id="PTHR42859:SF10">
    <property type="entry name" value="DIMETHYLSULFOXIDE REDUCTASE CHAIN B"/>
    <property type="match status" value="1"/>
</dbReference>